<dbReference type="Pfam" id="PF00580">
    <property type="entry name" value="UvrD-helicase"/>
    <property type="match status" value="1"/>
</dbReference>
<keyword evidence="6" id="KW-0238">DNA-binding</keyword>
<evidence type="ECO:0000256" key="2">
    <source>
        <dbReference type="ARBA" id="ARBA00022741"/>
    </source>
</evidence>
<keyword evidence="7" id="KW-0413">Isomerase</keyword>
<dbReference type="InterPro" id="IPR014016">
    <property type="entry name" value="UvrD-like_ATP-bd"/>
</dbReference>
<feature type="domain" description="UvrD-like helicase ATP-binding" evidence="13">
    <location>
        <begin position="6"/>
        <end position="288"/>
    </location>
</feature>
<evidence type="ECO:0000256" key="7">
    <source>
        <dbReference type="ARBA" id="ARBA00023235"/>
    </source>
</evidence>
<evidence type="ECO:0000313" key="15">
    <source>
        <dbReference type="EMBL" id="RFM24275.1"/>
    </source>
</evidence>
<dbReference type="Proteomes" id="UP000266389">
    <property type="component" value="Unassembled WGS sequence"/>
</dbReference>
<reference evidence="15 16" key="1">
    <citation type="journal article" date="2011" name="ISME J.">
        <title>Community ecology of hot spring cyanobacterial mats: predominant populations and their functional potential.</title>
        <authorList>
            <person name="Klatt C.G."/>
            <person name="Wood J.M."/>
            <person name="Rusch D.B."/>
            <person name="Bateson M.M."/>
            <person name="Hamamura N."/>
            <person name="Heidelberg J.F."/>
            <person name="Grossman A.R."/>
            <person name="Bhaya D."/>
            <person name="Cohan F.M."/>
            <person name="Kuhl M."/>
            <person name="Bryant D.A."/>
            <person name="Ward D.M."/>
        </authorList>
    </citation>
    <scope>NUCLEOTIDE SEQUENCE [LARGE SCALE GENOMIC DNA]</scope>
    <source>
        <strain evidence="15">OS</strain>
    </source>
</reference>
<feature type="binding site" evidence="12">
    <location>
        <begin position="27"/>
        <end position="34"/>
    </location>
    <ligand>
        <name>ATP</name>
        <dbReference type="ChEBI" id="CHEBI:30616"/>
    </ligand>
</feature>
<evidence type="ECO:0000256" key="10">
    <source>
        <dbReference type="ARBA" id="ARBA00034923"/>
    </source>
</evidence>
<dbReference type="SUPFAM" id="SSF52540">
    <property type="entry name" value="P-loop containing nucleoside triphosphate hydrolases"/>
    <property type="match status" value="1"/>
</dbReference>
<dbReference type="Gene3D" id="3.40.50.300">
    <property type="entry name" value="P-loop containing nucleotide triphosphate hydrolases"/>
    <property type="match status" value="2"/>
</dbReference>
<dbReference type="Pfam" id="PF21196">
    <property type="entry name" value="PcrA_UvrD_tudor"/>
    <property type="match status" value="1"/>
</dbReference>
<keyword evidence="5 12" id="KW-0067">ATP-binding</keyword>
<comment type="caution">
    <text evidence="15">The sequence shown here is derived from an EMBL/GenBank/DDBJ whole genome shotgun (WGS) entry which is preliminary data.</text>
</comment>
<dbReference type="PROSITE" id="PS51217">
    <property type="entry name" value="UVRD_HELICASE_CTER"/>
    <property type="match status" value="1"/>
</dbReference>
<dbReference type="InterPro" id="IPR000212">
    <property type="entry name" value="DNA_helicase_UvrD/REP"/>
</dbReference>
<evidence type="ECO:0000256" key="1">
    <source>
        <dbReference type="ARBA" id="ARBA00009922"/>
    </source>
</evidence>
<keyword evidence="3 12" id="KW-0378">Hydrolase</keyword>
<comment type="similarity">
    <text evidence="1">Belongs to the helicase family. UvrD subfamily.</text>
</comment>
<dbReference type="InterPro" id="IPR014017">
    <property type="entry name" value="DNA_helicase_UvrD-like_C"/>
</dbReference>
<evidence type="ECO:0000256" key="5">
    <source>
        <dbReference type="ARBA" id="ARBA00022840"/>
    </source>
</evidence>
<evidence type="ECO:0000259" key="14">
    <source>
        <dbReference type="PROSITE" id="PS51217"/>
    </source>
</evidence>
<dbReference type="PANTHER" id="PTHR11070:SF2">
    <property type="entry name" value="ATP-DEPENDENT DNA HELICASE SRS2"/>
    <property type="match status" value="1"/>
</dbReference>
<dbReference type="GO" id="GO:0005829">
    <property type="term" value="C:cytosol"/>
    <property type="evidence" value="ECO:0007669"/>
    <property type="project" value="TreeGrafter"/>
</dbReference>
<dbReference type="Pfam" id="PF13361">
    <property type="entry name" value="UvrD_C"/>
    <property type="match status" value="1"/>
</dbReference>
<dbReference type="GO" id="GO:0016887">
    <property type="term" value="F:ATP hydrolysis activity"/>
    <property type="evidence" value="ECO:0007669"/>
    <property type="project" value="RHEA"/>
</dbReference>
<dbReference type="EC" id="5.6.2.4" evidence="9"/>
<dbReference type="PROSITE" id="PS51198">
    <property type="entry name" value="UVRD_HELICASE_ATP_BIND"/>
    <property type="match status" value="1"/>
</dbReference>
<dbReference type="GO" id="GO:0043138">
    <property type="term" value="F:3'-5' DNA helicase activity"/>
    <property type="evidence" value="ECO:0007669"/>
    <property type="project" value="UniProtKB-EC"/>
</dbReference>
<dbReference type="GO" id="GO:0033202">
    <property type="term" value="C:DNA helicase complex"/>
    <property type="evidence" value="ECO:0007669"/>
    <property type="project" value="TreeGrafter"/>
</dbReference>
<evidence type="ECO:0000256" key="3">
    <source>
        <dbReference type="ARBA" id="ARBA00022801"/>
    </source>
</evidence>
<dbReference type="PANTHER" id="PTHR11070">
    <property type="entry name" value="UVRD / RECB / PCRA DNA HELICASE FAMILY MEMBER"/>
    <property type="match status" value="1"/>
</dbReference>
<keyword evidence="4 12" id="KW-0347">Helicase</keyword>
<dbReference type="InterPro" id="IPR013986">
    <property type="entry name" value="DExx_box_DNA_helicase_dom_sf"/>
</dbReference>
<keyword evidence="2 12" id="KW-0547">Nucleotide-binding</keyword>
<evidence type="ECO:0000256" key="9">
    <source>
        <dbReference type="ARBA" id="ARBA00034808"/>
    </source>
</evidence>
<dbReference type="AlphaFoldDB" id="A0A395M0H0"/>
<evidence type="ECO:0000313" key="16">
    <source>
        <dbReference type="Proteomes" id="UP000266389"/>
    </source>
</evidence>
<dbReference type="CDD" id="cd17932">
    <property type="entry name" value="DEXQc_UvrD"/>
    <property type="match status" value="1"/>
</dbReference>
<feature type="domain" description="UvrD-like helicase C-terminal" evidence="14">
    <location>
        <begin position="289"/>
        <end position="564"/>
    </location>
</feature>
<protein>
    <recommendedName>
        <fullName evidence="9">DNA 3'-5' helicase</fullName>
        <ecNumber evidence="9">5.6.2.4</ecNumber>
    </recommendedName>
    <alternativeName>
        <fullName evidence="10">DNA 3'-5' helicase II</fullName>
    </alternativeName>
</protein>
<comment type="catalytic activity">
    <reaction evidence="8">
        <text>Couples ATP hydrolysis with the unwinding of duplex DNA by translocating in the 3'-5' direction.</text>
        <dbReference type="EC" id="5.6.2.4"/>
    </reaction>
</comment>
<evidence type="ECO:0000256" key="4">
    <source>
        <dbReference type="ARBA" id="ARBA00022806"/>
    </source>
</evidence>
<dbReference type="GO" id="GO:0003677">
    <property type="term" value="F:DNA binding"/>
    <property type="evidence" value="ECO:0007669"/>
    <property type="project" value="UniProtKB-KW"/>
</dbReference>
<dbReference type="Gene3D" id="1.10.10.160">
    <property type="match status" value="1"/>
</dbReference>
<name>A0A395M0H0_9BACT</name>
<evidence type="ECO:0000259" key="13">
    <source>
        <dbReference type="PROSITE" id="PS51198"/>
    </source>
</evidence>
<evidence type="ECO:0000256" key="11">
    <source>
        <dbReference type="ARBA" id="ARBA00048988"/>
    </source>
</evidence>
<sequence length="757" mass="86368">MEHLLDSLNEAQRQAVQTVHGPLMIIAGAGSGKTRVITHRLAYLIECGYAQPQEILTLTFTNRAANEMKTRVEALIGTGSLKGMWIGTFHSNFARLLRQHAPALGFGTNYSIYDTDDSQRLIKDIMGELGISAQSLSPQLVQARISMAKNKFILPHQYLEKSSRFDFVEEQVSRIYARYAERLKRNNALDFDDLLIKPIELFLQYPDILKFYQEYFKYLMIDEYQDTNKAQYLVSKMLAAGHRNICVVGDDAQSIYSWRGADISNILDFQQDYPDATIVRLEENYRSTQVILSVANSVIAHNRNQIKKQLFTRKRTGELVTLLVGENERLEADKVAQTIRNLKLTQGISNKDVAIFYRTNAQSRVLEDALRACGIPYQVFGNVSFYKRKEIKDIIAYLRFLLNEQDEESLLRVINLPARGIGESSIQKLRSLSDAEQLPLYEIVKRAAFYPDLPARLVSALGEFRMLIESLRDFAASHSAYDVVYELYRQTRLLDLLKEEGTAEAHARYDNLQEFLSLARTFCEQGDDDSLRAFLQNIALINELEDKDHGDNKVSLMTIHAAKGLEFPIVFITGLEERLFPLSPDEQADLEEERRLFYVAITRAQEKLFISYAKSRHRFGNLLPSVKSRFIDELDGRLVVTEAGKLLSDMRAIENERKRIQRDEYCQDDVSSNSVEFEELSERSSLSKRKLPKLVAQDEEPHTPMLAVGMKVQHKIFGTGKVIALQGSGSDAKVKVFFRTAGEKTLVVRYANLTILD</sequence>
<evidence type="ECO:0000256" key="8">
    <source>
        <dbReference type="ARBA" id="ARBA00034617"/>
    </source>
</evidence>
<dbReference type="GO" id="GO:0005524">
    <property type="term" value="F:ATP binding"/>
    <property type="evidence" value="ECO:0007669"/>
    <property type="project" value="UniProtKB-UniRule"/>
</dbReference>
<proteinExistence type="inferred from homology"/>
<accession>A0A395M0H0</accession>
<dbReference type="EMBL" id="PHFL01000045">
    <property type="protein sequence ID" value="RFM24275.1"/>
    <property type="molecule type" value="Genomic_DNA"/>
</dbReference>
<dbReference type="CDD" id="cd18807">
    <property type="entry name" value="SF1_C_UvrD"/>
    <property type="match status" value="1"/>
</dbReference>
<evidence type="ECO:0000256" key="6">
    <source>
        <dbReference type="ARBA" id="ARBA00023125"/>
    </source>
</evidence>
<organism evidence="15 16">
    <name type="scientific">Candidatus Thermochlorobacter aerophilus</name>
    <dbReference type="NCBI Taxonomy" id="1868324"/>
    <lineage>
        <taxon>Bacteria</taxon>
        <taxon>Pseudomonadati</taxon>
        <taxon>Chlorobiota</taxon>
        <taxon>Chlorobiia</taxon>
        <taxon>Chlorobiales</taxon>
        <taxon>Candidatus Thermochlorobacteriaceae</taxon>
        <taxon>Candidatus Thermochlorobacter</taxon>
    </lineage>
</organism>
<dbReference type="GO" id="GO:0000725">
    <property type="term" value="P:recombinational repair"/>
    <property type="evidence" value="ECO:0007669"/>
    <property type="project" value="TreeGrafter"/>
</dbReference>
<dbReference type="InterPro" id="IPR027417">
    <property type="entry name" value="P-loop_NTPase"/>
</dbReference>
<evidence type="ECO:0000256" key="12">
    <source>
        <dbReference type="PROSITE-ProRule" id="PRU00560"/>
    </source>
</evidence>
<gene>
    <name evidence="15" type="ORF">D0433_07100</name>
</gene>
<comment type="catalytic activity">
    <reaction evidence="11">
        <text>ATP + H2O = ADP + phosphate + H(+)</text>
        <dbReference type="Rhea" id="RHEA:13065"/>
        <dbReference type="ChEBI" id="CHEBI:15377"/>
        <dbReference type="ChEBI" id="CHEBI:15378"/>
        <dbReference type="ChEBI" id="CHEBI:30616"/>
        <dbReference type="ChEBI" id="CHEBI:43474"/>
        <dbReference type="ChEBI" id="CHEBI:456216"/>
        <dbReference type="EC" id="5.6.2.4"/>
    </reaction>
</comment>
<dbReference type="Gene3D" id="1.10.486.10">
    <property type="entry name" value="PCRA, domain 4"/>
    <property type="match status" value="1"/>
</dbReference>